<keyword evidence="4 6" id="KW-0472">Membrane</keyword>
<dbReference type="GO" id="GO:0005886">
    <property type="term" value="C:plasma membrane"/>
    <property type="evidence" value="ECO:0007669"/>
    <property type="project" value="UniProtKB-SubCell"/>
</dbReference>
<feature type="transmembrane region" description="Helical" evidence="6">
    <location>
        <begin position="73"/>
        <end position="99"/>
    </location>
</feature>
<dbReference type="GO" id="GO:0005524">
    <property type="term" value="F:ATP binding"/>
    <property type="evidence" value="ECO:0007669"/>
    <property type="project" value="InterPro"/>
</dbReference>
<dbReference type="KEGG" id="smao:CAG99_27155"/>
<evidence type="ECO:0000313" key="8">
    <source>
        <dbReference type="EMBL" id="ARQ72019.1"/>
    </source>
</evidence>
<dbReference type="PROSITE" id="PS50929">
    <property type="entry name" value="ABC_TM1F"/>
    <property type="match status" value="1"/>
</dbReference>
<keyword evidence="3 6" id="KW-1133">Transmembrane helix</keyword>
<feature type="transmembrane region" description="Helical" evidence="6">
    <location>
        <begin position="405"/>
        <end position="425"/>
    </location>
</feature>
<sequence>MATALLPRLADGTAALFARLGPPAGLVALGLLVFSDGGAGTAAVGWTAALVALALGVRLLVPSVPRVGKPEAAETAAAAVLSVAGLLWAAPSLAAWVAVPLAVGTLTAWHAAGLHTRGAAAAHEVMVHVQRGIVHTARSLPVVRATGRTGIVRLQQLSTVDRFHDVFFAMTRRMVPRAWLTEAMFSPVTLLTVVLVAGAALGTPEERVLACALFAPVAGVCAAKLSESARGAPGTPDAQRRAAGARRGDALVLTRARAVTGPLTSGSLGRMTASAGVTVLAEAAALVLAAVALGRLLTEGADAAEPWLWALLPVATGYLGSLWWTLATYQSAGVGIARLLSHRFLDQVLALPDAPGDDARVDALARVGTADVVTTSGLFVHHLRSMVGAALTPPAAVLALAVLDWRVAVAALCLVPSMVPAVLTLRTDARALRHRPVVSGIAQGAGGLVVCAGAALLLADVDDPAALLAPLALGVWFAEPVGRTARACRGMRVPLRSAERLMAFLGGPRGAGGPVGPAAAGAESGHPSPGENISTYDTNIPLNRRGGKK</sequence>
<dbReference type="InterPro" id="IPR011527">
    <property type="entry name" value="ABC1_TM_dom"/>
</dbReference>
<evidence type="ECO:0000256" key="3">
    <source>
        <dbReference type="ARBA" id="ARBA00022989"/>
    </source>
</evidence>
<feature type="compositionally biased region" description="Polar residues" evidence="5">
    <location>
        <begin position="531"/>
        <end position="541"/>
    </location>
</feature>
<feature type="transmembrane region" description="Helical" evidence="6">
    <location>
        <begin position="465"/>
        <end position="482"/>
    </location>
</feature>
<evidence type="ECO:0000256" key="2">
    <source>
        <dbReference type="ARBA" id="ARBA00022692"/>
    </source>
</evidence>
<dbReference type="Gene3D" id="1.20.1560.10">
    <property type="entry name" value="ABC transporter type 1, transmembrane domain"/>
    <property type="match status" value="1"/>
</dbReference>
<gene>
    <name evidence="8" type="ORF">CAG99_27155</name>
</gene>
<accession>A0A1W7D524</accession>
<organism evidence="8 9">
    <name type="scientific">Streptomyces marincola</name>
    <dbReference type="NCBI Taxonomy" id="2878388"/>
    <lineage>
        <taxon>Bacteria</taxon>
        <taxon>Bacillati</taxon>
        <taxon>Actinomycetota</taxon>
        <taxon>Actinomycetes</taxon>
        <taxon>Kitasatosporales</taxon>
        <taxon>Streptomycetaceae</taxon>
        <taxon>Streptomyces</taxon>
    </lineage>
</organism>
<dbReference type="AlphaFoldDB" id="A0A1W7D524"/>
<dbReference type="GO" id="GO:0140359">
    <property type="term" value="F:ABC-type transporter activity"/>
    <property type="evidence" value="ECO:0007669"/>
    <property type="project" value="InterPro"/>
</dbReference>
<evidence type="ECO:0000256" key="6">
    <source>
        <dbReference type="SAM" id="Phobius"/>
    </source>
</evidence>
<feature type="transmembrane region" description="Helical" evidence="6">
    <location>
        <begin position="437"/>
        <end position="459"/>
    </location>
</feature>
<dbReference type="EMBL" id="CP021121">
    <property type="protein sequence ID" value="ARQ72019.1"/>
    <property type="molecule type" value="Genomic_DNA"/>
</dbReference>
<keyword evidence="9" id="KW-1185">Reference proteome</keyword>
<feature type="transmembrane region" description="Helical" evidence="6">
    <location>
        <begin position="40"/>
        <end position="61"/>
    </location>
</feature>
<feature type="transmembrane region" description="Helical" evidence="6">
    <location>
        <begin position="273"/>
        <end position="294"/>
    </location>
</feature>
<dbReference type="SUPFAM" id="SSF90123">
    <property type="entry name" value="ABC transporter transmembrane region"/>
    <property type="match status" value="1"/>
</dbReference>
<feature type="transmembrane region" description="Helical" evidence="6">
    <location>
        <begin position="306"/>
        <end position="326"/>
    </location>
</feature>
<evidence type="ECO:0000256" key="5">
    <source>
        <dbReference type="SAM" id="MobiDB-lite"/>
    </source>
</evidence>
<dbReference type="InterPro" id="IPR036640">
    <property type="entry name" value="ABC1_TM_sf"/>
</dbReference>
<evidence type="ECO:0000256" key="1">
    <source>
        <dbReference type="ARBA" id="ARBA00004651"/>
    </source>
</evidence>
<reference evidence="8 9" key="1">
    <citation type="submission" date="2017-05" db="EMBL/GenBank/DDBJ databases">
        <title>Complete genome sequence of Streptomyces sp. SCSIO 03032 revealed the diverse biosynthetic pathways for its bioactive secondary metabolites.</title>
        <authorList>
            <person name="Ma L."/>
            <person name="Zhu Y."/>
            <person name="Zhang W."/>
            <person name="Zhang G."/>
            <person name="Tian X."/>
            <person name="Zhang S."/>
            <person name="Zhang C."/>
        </authorList>
    </citation>
    <scope>NUCLEOTIDE SEQUENCE [LARGE SCALE GENOMIC DNA]</scope>
    <source>
        <strain evidence="8 9">SCSIO 03032</strain>
    </source>
</reference>
<dbReference type="RefSeq" id="WP_086161852.1">
    <property type="nucleotide sequence ID" value="NZ_CP021121.1"/>
</dbReference>
<evidence type="ECO:0000259" key="7">
    <source>
        <dbReference type="PROSITE" id="PS50929"/>
    </source>
</evidence>
<protein>
    <recommendedName>
        <fullName evidence="7">ABC transmembrane type-1 domain-containing protein</fullName>
    </recommendedName>
</protein>
<feature type="transmembrane region" description="Helical" evidence="6">
    <location>
        <begin position="12"/>
        <end position="34"/>
    </location>
</feature>
<evidence type="ECO:0000256" key="4">
    <source>
        <dbReference type="ARBA" id="ARBA00023136"/>
    </source>
</evidence>
<comment type="subcellular location">
    <subcellularLocation>
        <location evidence="1">Cell membrane</location>
        <topology evidence="1">Multi-pass membrane protein</topology>
    </subcellularLocation>
</comment>
<feature type="region of interest" description="Disordered" evidence="5">
    <location>
        <begin position="514"/>
        <end position="549"/>
    </location>
</feature>
<proteinExistence type="predicted"/>
<dbReference type="Proteomes" id="UP000194218">
    <property type="component" value="Chromosome"/>
</dbReference>
<evidence type="ECO:0000313" key="9">
    <source>
        <dbReference type="Proteomes" id="UP000194218"/>
    </source>
</evidence>
<feature type="transmembrane region" description="Helical" evidence="6">
    <location>
        <begin position="183"/>
        <end position="201"/>
    </location>
</feature>
<name>A0A1W7D524_9ACTN</name>
<feature type="domain" description="ABC transmembrane type-1" evidence="7">
    <location>
        <begin position="275"/>
        <end position="435"/>
    </location>
</feature>
<dbReference type="OrthoDB" id="9828002at2"/>
<keyword evidence="2 6" id="KW-0812">Transmembrane</keyword>